<feature type="signal peptide" evidence="1">
    <location>
        <begin position="1"/>
        <end position="21"/>
    </location>
</feature>
<dbReference type="RefSeq" id="WP_379766297.1">
    <property type="nucleotide sequence ID" value="NZ_JBHSMZ010000001.1"/>
</dbReference>
<keyword evidence="4" id="KW-1185">Reference proteome</keyword>
<accession>A0ABW0RRI9</accession>
<feature type="chain" id="PRO_5045731870" evidence="1">
    <location>
        <begin position="22"/>
        <end position="156"/>
    </location>
</feature>
<gene>
    <name evidence="3" type="ORF">ACFPO9_02045</name>
</gene>
<evidence type="ECO:0000313" key="4">
    <source>
        <dbReference type="Proteomes" id="UP001596086"/>
    </source>
</evidence>
<dbReference type="SUPFAM" id="SSF54427">
    <property type="entry name" value="NTF2-like"/>
    <property type="match status" value="1"/>
</dbReference>
<proteinExistence type="predicted"/>
<name>A0ABW0RRI9_9BURK</name>
<keyword evidence="1" id="KW-0732">Signal</keyword>
<protein>
    <submittedName>
        <fullName evidence="3">YybH family protein</fullName>
    </submittedName>
</protein>
<evidence type="ECO:0000259" key="2">
    <source>
        <dbReference type="Pfam" id="PF14534"/>
    </source>
</evidence>
<dbReference type="Gene3D" id="3.10.450.50">
    <property type="match status" value="1"/>
</dbReference>
<organism evidence="3 4">
    <name type="scientific">Massilia aerilata</name>
    <dbReference type="NCBI Taxonomy" id="453817"/>
    <lineage>
        <taxon>Bacteria</taxon>
        <taxon>Pseudomonadati</taxon>
        <taxon>Pseudomonadota</taxon>
        <taxon>Betaproteobacteria</taxon>
        <taxon>Burkholderiales</taxon>
        <taxon>Oxalobacteraceae</taxon>
        <taxon>Telluria group</taxon>
        <taxon>Massilia</taxon>
    </lineage>
</organism>
<feature type="domain" description="DUF4440" evidence="2">
    <location>
        <begin position="34"/>
        <end position="138"/>
    </location>
</feature>
<reference evidence="4" key="1">
    <citation type="journal article" date="2019" name="Int. J. Syst. Evol. Microbiol.">
        <title>The Global Catalogue of Microorganisms (GCM) 10K type strain sequencing project: providing services to taxonomists for standard genome sequencing and annotation.</title>
        <authorList>
            <consortium name="The Broad Institute Genomics Platform"/>
            <consortium name="The Broad Institute Genome Sequencing Center for Infectious Disease"/>
            <person name="Wu L."/>
            <person name="Ma J."/>
        </authorList>
    </citation>
    <scope>NUCLEOTIDE SEQUENCE [LARGE SCALE GENOMIC DNA]</scope>
    <source>
        <strain evidence="4">CGMCC 4.5798</strain>
    </source>
</reference>
<dbReference type="EMBL" id="JBHSMZ010000001">
    <property type="protein sequence ID" value="MFC5547293.1"/>
    <property type="molecule type" value="Genomic_DNA"/>
</dbReference>
<dbReference type="Proteomes" id="UP001596086">
    <property type="component" value="Unassembled WGS sequence"/>
</dbReference>
<dbReference type="InterPro" id="IPR032710">
    <property type="entry name" value="NTF2-like_dom_sf"/>
</dbReference>
<dbReference type="InterPro" id="IPR027843">
    <property type="entry name" value="DUF4440"/>
</dbReference>
<dbReference type="Pfam" id="PF14534">
    <property type="entry name" value="DUF4440"/>
    <property type="match status" value="1"/>
</dbReference>
<evidence type="ECO:0000256" key="1">
    <source>
        <dbReference type="SAM" id="SignalP"/>
    </source>
</evidence>
<comment type="caution">
    <text evidence="3">The sequence shown here is derived from an EMBL/GenBank/DDBJ whole genome shotgun (WGS) entry which is preliminary data.</text>
</comment>
<sequence>MRLLSIGVLCISMFMLAVASAARPTNAELKKQVTDHERAFAATMKARDHAAFTSFLSDEAVFFSGPGSVLRGREAVATAWRKFYDGPQAPFSWEPEEVEVVESGTLAYSGGPVYDAAGKRIGRFNSIWRLEAPGRWRIVFDRGDAPCNCKPKVDTP</sequence>
<evidence type="ECO:0000313" key="3">
    <source>
        <dbReference type="EMBL" id="MFC5547293.1"/>
    </source>
</evidence>